<gene>
    <name evidence="2" type="ORF">AXF42_Ash006016</name>
</gene>
<feature type="compositionally biased region" description="Low complexity" evidence="1">
    <location>
        <begin position="125"/>
        <end position="136"/>
    </location>
</feature>
<dbReference type="Proteomes" id="UP000236161">
    <property type="component" value="Unassembled WGS sequence"/>
</dbReference>
<dbReference type="AlphaFoldDB" id="A0A2I0B003"/>
<dbReference type="PANTHER" id="PTHR33623:SF4">
    <property type="entry name" value="DUF4378 DOMAIN-CONTAINING PROTEIN"/>
    <property type="match status" value="1"/>
</dbReference>
<accession>A0A2I0B003</accession>
<protein>
    <submittedName>
        <fullName evidence="2">Uncharacterized protein</fullName>
    </submittedName>
</protein>
<organism evidence="2 3">
    <name type="scientific">Apostasia shenzhenica</name>
    <dbReference type="NCBI Taxonomy" id="1088818"/>
    <lineage>
        <taxon>Eukaryota</taxon>
        <taxon>Viridiplantae</taxon>
        <taxon>Streptophyta</taxon>
        <taxon>Embryophyta</taxon>
        <taxon>Tracheophyta</taxon>
        <taxon>Spermatophyta</taxon>
        <taxon>Magnoliopsida</taxon>
        <taxon>Liliopsida</taxon>
        <taxon>Asparagales</taxon>
        <taxon>Orchidaceae</taxon>
        <taxon>Apostasioideae</taxon>
        <taxon>Apostasia</taxon>
    </lineage>
</organism>
<feature type="compositionally biased region" description="Basic and acidic residues" evidence="1">
    <location>
        <begin position="184"/>
        <end position="205"/>
    </location>
</feature>
<feature type="region of interest" description="Disordered" evidence="1">
    <location>
        <begin position="122"/>
        <end position="232"/>
    </location>
</feature>
<evidence type="ECO:0000313" key="3">
    <source>
        <dbReference type="Proteomes" id="UP000236161"/>
    </source>
</evidence>
<proteinExistence type="predicted"/>
<dbReference type="PANTHER" id="PTHR33623">
    <property type="entry name" value="OS04G0572500 PROTEIN"/>
    <property type="match status" value="1"/>
</dbReference>
<dbReference type="OrthoDB" id="668456at2759"/>
<dbReference type="EMBL" id="KZ451932">
    <property type="protein sequence ID" value="PKA61120.1"/>
    <property type="molecule type" value="Genomic_DNA"/>
</dbReference>
<evidence type="ECO:0000313" key="2">
    <source>
        <dbReference type="EMBL" id="PKA61120.1"/>
    </source>
</evidence>
<sequence>MAQRPLMLKEYLELESSLDPLCYWSPPQLAGGATIRRLLETELRRDSVRKGRAITKLAAVITAVRLLKFSPASRGRNRSFSKSLSRRFWRRTGDERDLGKNRRVMVKEVVLQRATDGEENAIVNSCSSSSDGGVDSAPDFIRSSRGSSELFEEGKQQPATSPGPKKRLLAGVGDDSGRLSSAGREPEEICEKAVVECHSEEEKEQLSPVSVMDFPYNEEDDDDDVAKSSPSSPSFLQFVAKIESERLSLSLSLSN</sequence>
<evidence type="ECO:0000256" key="1">
    <source>
        <dbReference type="SAM" id="MobiDB-lite"/>
    </source>
</evidence>
<keyword evidence="3" id="KW-1185">Reference proteome</keyword>
<name>A0A2I0B003_9ASPA</name>
<reference evidence="2 3" key="1">
    <citation type="journal article" date="2017" name="Nature">
        <title>The Apostasia genome and the evolution of orchids.</title>
        <authorList>
            <person name="Zhang G.Q."/>
            <person name="Liu K.W."/>
            <person name="Li Z."/>
            <person name="Lohaus R."/>
            <person name="Hsiao Y.Y."/>
            <person name="Niu S.C."/>
            <person name="Wang J.Y."/>
            <person name="Lin Y.C."/>
            <person name="Xu Q."/>
            <person name="Chen L.J."/>
            <person name="Yoshida K."/>
            <person name="Fujiwara S."/>
            <person name="Wang Z.W."/>
            <person name="Zhang Y.Q."/>
            <person name="Mitsuda N."/>
            <person name="Wang M."/>
            <person name="Liu G.H."/>
            <person name="Pecoraro L."/>
            <person name="Huang H.X."/>
            <person name="Xiao X.J."/>
            <person name="Lin M."/>
            <person name="Wu X.Y."/>
            <person name="Wu W.L."/>
            <person name="Chen Y.Y."/>
            <person name="Chang S.B."/>
            <person name="Sakamoto S."/>
            <person name="Ohme-Takagi M."/>
            <person name="Yagi M."/>
            <person name="Zeng S.J."/>
            <person name="Shen C.Y."/>
            <person name="Yeh C.M."/>
            <person name="Luo Y.B."/>
            <person name="Tsai W.C."/>
            <person name="Van de Peer Y."/>
            <person name="Liu Z.J."/>
        </authorList>
    </citation>
    <scope>NUCLEOTIDE SEQUENCE [LARGE SCALE GENOMIC DNA]</scope>
    <source>
        <strain evidence="3">cv. Shenzhen</strain>
        <tissue evidence="2">Stem</tissue>
    </source>
</reference>